<name>A0A139WW20_9CYAN</name>
<dbReference type="AlphaFoldDB" id="A0A139WW20"/>
<comment type="caution">
    <text evidence="1">The sequence shown here is derived from an EMBL/GenBank/DDBJ whole genome shotgun (WGS) entry which is preliminary data.</text>
</comment>
<evidence type="ECO:0000313" key="2">
    <source>
        <dbReference type="Proteomes" id="UP000076925"/>
    </source>
</evidence>
<dbReference type="Proteomes" id="UP000076925">
    <property type="component" value="Unassembled WGS sequence"/>
</dbReference>
<evidence type="ECO:0000313" key="1">
    <source>
        <dbReference type="EMBL" id="KYC36628.1"/>
    </source>
</evidence>
<dbReference type="STRING" id="128403.WA1_43880"/>
<proteinExistence type="predicted"/>
<dbReference type="EMBL" id="ANNX02000047">
    <property type="protein sequence ID" value="KYC36628.1"/>
    <property type="molecule type" value="Genomic_DNA"/>
</dbReference>
<keyword evidence="2" id="KW-1185">Reference proteome</keyword>
<protein>
    <submittedName>
        <fullName evidence="1">Uncharacterized protein</fullName>
    </submittedName>
</protein>
<organism evidence="1 2">
    <name type="scientific">Scytonema hofmannii PCC 7110</name>
    <dbReference type="NCBI Taxonomy" id="128403"/>
    <lineage>
        <taxon>Bacteria</taxon>
        <taxon>Bacillati</taxon>
        <taxon>Cyanobacteriota</taxon>
        <taxon>Cyanophyceae</taxon>
        <taxon>Nostocales</taxon>
        <taxon>Scytonemataceae</taxon>
        <taxon>Scytonema</taxon>
    </lineage>
</organism>
<sequence length="61" mass="6846">MSTTQISLRLGGDLPSSEELTQTLGIKSAKFVRRGERVSKKRVQPVDLWILKLAQFDTVCL</sequence>
<gene>
    <name evidence="1" type="ORF">WA1_43880</name>
</gene>
<accession>A0A139WW20</accession>
<reference evidence="1 2" key="1">
    <citation type="journal article" date="2013" name="Genome Biol. Evol.">
        <title>Genomes of Stigonematalean cyanobacteria (subsection V) and the evolution of oxygenic photosynthesis from prokaryotes to plastids.</title>
        <authorList>
            <person name="Dagan T."/>
            <person name="Roettger M."/>
            <person name="Stucken K."/>
            <person name="Landan G."/>
            <person name="Koch R."/>
            <person name="Major P."/>
            <person name="Gould S.B."/>
            <person name="Goremykin V.V."/>
            <person name="Rippka R."/>
            <person name="Tandeau de Marsac N."/>
            <person name="Gugger M."/>
            <person name="Lockhart P.J."/>
            <person name="Allen J.F."/>
            <person name="Brune I."/>
            <person name="Maus I."/>
            <person name="Puhler A."/>
            <person name="Martin W.F."/>
        </authorList>
    </citation>
    <scope>NUCLEOTIDE SEQUENCE [LARGE SCALE GENOMIC DNA]</scope>
    <source>
        <strain evidence="1 2">PCC 7110</strain>
    </source>
</reference>